<feature type="chain" id="PRO_5035776227" description="RNase H type-1 domain-containing protein" evidence="1">
    <location>
        <begin position="21"/>
        <end position="147"/>
    </location>
</feature>
<sequence length="147" mass="16401">PGVTSASLPGWLFLFQGLEAMALLSLDKQSIHNNNIKKNRLQFDAEVKGLVKQENFSINVREQLSVAFAVGILHIWIDNKYTLAWSNRLQSTNEFSQVLNQIVGVAEAIHSFRLSAEHISGSQNAIADLGSRAWSNLSVLIKWRSLL</sequence>
<feature type="non-terminal residue" evidence="2">
    <location>
        <position position="1"/>
    </location>
</feature>
<dbReference type="Proteomes" id="UP000704712">
    <property type="component" value="Unassembled WGS sequence"/>
</dbReference>
<evidence type="ECO:0000313" key="2">
    <source>
        <dbReference type="EMBL" id="KAF4135915.1"/>
    </source>
</evidence>
<gene>
    <name evidence="2" type="ORF">GN958_ATG14901</name>
</gene>
<dbReference type="EMBL" id="JAACNO010002038">
    <property type="protein sequence ID" value="KAF4135915.1"/>
    <property type="molecule type" value="Genomic_DNA"/>
</dbReference>
<reference evidence="2" key="1">
    <citation type="submission" date="2020-03" db="EMBL/GenBank/DDBJ databases">
        <title>Hybrid Assembly of Korean Phytophthora infestans isolates.</title>
        <authorList>
            <person name="Prokchorchik M."/>
            <person name="Lee Y."/>
            <person name="Seo J."/>
            <person name="Cho J.-H."/>
            <person name="Park Y.-E."/>
            <person name="Jang D.-C."/>
            <person name="Im J.-S."/>
            <person name="Choi J.-G."/>
            <person name="Park H.-J."/>
            <person name="Lee G.-B."/>
            <person name="Lee Y.-G."/>
            <person name="Hong S.-Y."/>
            <person name="Cho K."/>
            <person name="Sohn K.H."/>
        </authorList>
    </citation>
    <scope>NUCLEOTIDE SEQUENCE</scope>
    <source>
        <strain evidence="2">KR_2_A2</strain>
    </source>
</reference>
<protein>
    <recommendedName>
        <fullName evidence="4">RNase H type-1 domain-containing protein</fullName>
    </recommendedName>
</protein>
<name>A0A8S9U4B4_PHYIN</name>
<evidence type="ECO:0000256" key="1">
    <source>
        <dbReference type="SAM" id="SignalP"/>
    </source>
</evidence>
<organism evidence="2 3">
    <name type="scientific">Phytophthora infestans</name>
    <name type="common">Potato late blight agent</name>
    <name type="synonym">Botrytis infestans</name>
    <dbReference type="NCBI Taxonomy" id="4787"/>
    <lineage>
        <taxon>Eukaryota</taxon>
        <taxon>Sar</taxon>
        <taxon>Stramenopiles</taxon>
        <taxon>Oomycota</taxon>
        <taxon>Peronosporomycetes</taxon>
        <taxon>Peronosporales</taxon>
        <taxon>Peronosporaceae</taxon>
        <taxon>Phytophthora</taxon>
    </lineage>
</organism>
<accession>A0A8S9U4B4</accession>
<evidence type="ECO:0008006" key="4">
    <source>
        <dbReference type="Google" id="ProtNLM"/>
    </source>
</evidence>
<proteinExistence type="predicted"/>
<keyword evidence="1" id="KW-0732">Signal</keyword>
<comment type="caution">
    <text evidence="2">The sequence shown here is derived from an EMBL/GenBank/DDBJ whole genome shotgun (WGS) entry which is preliminary data.</text>
</comment>
<dbReference type="AlphaFoldDB" id="A0A8S9U4B4"/>
<evidence type="ECO:0000313" key="3">
    <source>
        <dbReference type="Proteomes" id="UP000704712"/>
    </source>
</evidence>
<feature type="signal peptide" evidence="1">
    <location>
        <begin position="1"/>
        <end position="20"/>
    </location>
</feature>